<dbReference type="SUPFAM" id="SSF48403">
    <property type="entry name" value="Ankyrin repeat"/>
    <property type="match status" value="1"/>
</dbReference>
<evidence type="ECO:0000313" key="2">
    <source>
        <dbReference type="EMBL" id="KAF1843441.1"/>
    </source>
</evidence>
<evidence type="ECO:0000313" key="3">
    <source>
        <dbReference type="Proteomes" id="UP000800039"/>
    </source>
</evidence>
<dbReference type="RefSeq" id="XP_040786004.1">
    <property type="nucleotide sequence ID" value="XM_040937956.1"/>
</dbReference>
<dbReference type="AlphaFoldDB" id="A0A9P4L5Z1"/>
<protein>
    <recommendedName>
        <fullName evidence="4">F-box domain-containing protein</fullName>
    </recommendedName>
</protein>
<evidence type="ECO:0008006" key="4">
    <source>
        <dbReference type="Google" id="ProtNLM"/>
    </source>
</evidence>
<dbReference type="Proteomes" id="UP000800039">
    <property type="component" value="Unassembled WGS sequence"/>
</dbReference>
<feature type="region of interest" description="Disordered" evidence="1">
    <location>
        <begin position="73"/>
        <end position="97"/>
    </location>
</feature>
<dbReference type="PANTHER" id="PTHR24198">
    <property type="entry name" value="ANKYRIN REPEAT AND PROTEIN KINASE DOMAIN-CONTAINING PROTEIN"/>
    <property type="match status" value="1"/>
</dbReference>
<dbReference type="InterPro" id="IPR036770">
    <property type="entry name" value="Ankyrin_rpt-contain_sf"/>
</dbReference>
<proteinExistence type="predicted"/>
<reference evidence="2" key="1">
    <citation type="submission" date="2020-01" db="EMBL/GenBank/DDBJ databases">
        <authorList>
            <consortium name="DOE Joint Genome Institute"/>
            <person name="Haridas S."/>
            <person name="Albert R."/>
            <person name="Binder M."/>
            <person name="Bloem J."/>
            <person name="Labutti K."/>
            <person name="Salamov A."/>
            <person name="Andreopoulos B."/>
            <person name="Baker S.E."/>
            <person name="Barry K."/>
            <person name="Bills G."/>
            <person name="Bluhm B.H."/>
            <person name="Cannon C."/>
            <person name="Castanera R."/>
            <person name="Culley D.E."/>
            <person name="Daum C."/>
            <person name="Ezra D."/>
            <person name="Gonzalez J.B."/>
            <person name="Henrissat B."/>
            <person name="Kuo A."/>
            <person name="Liang C."/>
            <person name="Lipzen A."/>
            <person name="Lutzoni F."/>
            <person name="Magnuson J."/>
            <person name="Mondo S."/>
            <person name="Nolan M."/>
            <person name="Ohm R."/>
            <person name="Pangilinan J."/>
            <person name="Park H.-J."/>
            <person name="Ramirez L."/>
            <person name="Alfaro M."/>
            <person name="Sun H."/>
            <person name="Tritt A."/>
            <person name="Yoshinaga Y."/>
            <person name="Zwiers L.-H."/>
            <person name="Turgeon B.G."/>
            <person name="Goodwin S.B."/>
            <person name="Spatafora J.W."/>
            <person name="Crous P.W."/>
            <person name="Grigoriev I.V."/>
        </authorList>
    </citation>
    <scope>NUCLEOTIDE SEQUENCE</scope>
    <source>
        <strain evidence="2">CBS 394.84</strain>
    </source>
</reference>
<dbReference type="PANTHER" id="PTHR24198:SF165">
    <property type="entry name" value="ANKYRIN REPEAT-CONTAINING PROTEIN-RELATED"/>
    <property type="match status" value="1"/>
</dbReference>
<organism evidence="2 3">
    <name type="scientific">Cucurbitaria berberidis CBS 394.84</name>
    <dbReference type="NCBI Taxonomy" id="1168544"/>
    <lineage>
        <taxon>Eukaryota</taxon>
        <taxon>Fungi</taxon>
        <taxon>Dikarya</taxon>
        <taxon>Ascomycota</taxon>
        <taxon>Pezizomycotina</taxon>
        <taxon>Dothideomycetes</taxon>
        <taxon>Pleosporomycetidae</taxon>
        <taxon>Pleosporales</taxon>
        <taxon>Pleosporineae</taxon>
        <taxon>Cucurbitariaceae</taxon>
        <taxon>Cucurbitaria</taxon>
    </lineage>
</organism>
<dbReference type="EMBL" id="ML976617">
    <property type="protein sequence ID" value="KAF1843441.1"/>
    <property type="molecule type" value="Genomic_DNA"/>
</dbReference>
<comment type="caution">
    <text evidence="2">The sequence shown here is derived from an EMBL/GenBank/DDBJ whole genome shotgun (WGS) entry which is preliminary data.</text>
</comment>
<name>A0A9P4L5Z1_9PLEO</name>
<gene>
    <name evidence="2" type="ORF">K460DRAFT_418502</name>
</gene>
<evidence type="ECO:0000256" key="1">
    <source>
        <dbReference type="SAM" id="MobiDB-lite"/>
    </source>
</evidence>
<dbReference type="Gene3D" id="1.25.40.20">
    <property type="entry name" value="Ankyrin repeat-containing domain"/>
    <property type="match status" value="1"/>
</dbReference>
<keyword evidence="3" id="KW-1185">Reference proteome</keyword>
<dbReference type="OrthoDB" id="3689511at2759"/>
<accession>A0A9P4L5Z1</accession>
<dbReference type="GeneID" id="63855206"/>
<sequence>MAQLFDLPVEVFEDVIGAIAQAVPLHDLFRLRTVCRTFANGIKYQLLARTSIQVYLDYNKPLLRLPRPRSIHTSMPRYRSVSGGRKDYPSQHSAQDASGLHPGLQDFLTKHFECYLLNHINNPRLANPELPQFIHRTANELMEFAPSDAYQDDLRKAHVQNLVHALVIANETTPRLMLGDGAGWHINPVVFDRKDLDWTPHISGLEFDRTDVGWTRNMTHIKSDKRDVEDMLAAAAATGIMEAVQYYISQGAMVLDWKSNPSKGFGSSLQTATSTGKIEVLRALLSQADHEIADRCTELKKASSSQVGLSGWLKIQSTIESAIACAMKARNTEAAIVLFKFLSKYDVNLLVPTKERVSYSYLADAMSYGHLELVQRILDREPNSRSELVYRKSLLPGLRRAVRSGHVDIVKYLFDNKFVDPQTAEGNPIGIAAEYGHRTIIVLALDHGAKLEMHHLLSALHAPLGNSATMALTVELLLDHGVPIKSDAVDEDGKPIAMEVIEACEAVCRSSSIEVHLHGRKGPVRGRDKILMLVRLALEMKKQIPGVMLTGSWDLSKLLEKIAYNWMSLPKEPILFLEVAKELHHWIQEYRHRGDIQPPHMISWG</sequence>